<evidence type="ECO:0000313" key="1">
    <source>
        <dbReference type="EMBL" id="KAK4514272.1"/>
    </source>
</evidence>
<sequence>MLGRRISIWRIETAWAFYGYIAQSPSKGRLVKHLDIGKLDIGTHELNKRLLRLIFTPNLEILRGQNCQSDYYDEMTRIAKESPTTFRKLNVIPHPLSFTKSYRDSAMLFKDTLQDAFVLDLDMLHTGDNDVKYLKQFKRLTSFAFYFSSIVCLKYIDVLLDTLPQVKKIKLHITAEADDWAMQRGIEFLEHIPKNHVLKRLKITTTSAAIMCVLMSKFVSLESLELDLEVENDELEIPYAVMLVAKPVPCFNYSFIVLKDGLMRKKEIEDFIWQIRIHHQCIKTGDEYVLW</sequence>
<comment type="caution">
    <text evidence="1">The sequence shown here is derived from an EMBL/GenBank/DDBJ whole genome shotgun (WGS) entry which is preliminary data.</text>
</comment>
<dbReference type="GeneID" id="89945565"/>
<protein>
    <submittedName>
        <fullName evidence="1">Maintenance of ploidy protein mob2</fullName>
    </submittedName>
</protein>
<dbReference type="EMBL" id="JASEJX010000015">
    <property type="protein sequence ID" value="KAK4514272.1"/>
    <property type="molecule type" value="Genomic_DNA"/>
</dbReference>
<dbReference type="Proteomes" id="UP001304243">
    <property type="component" value="Unassembled WGS sequence"/>
</dbReference>
<gene>
    <name evidence="1" type="primary">MOB2_1</name>
    <name evidence="1" type="ORF">ATC70_001863</name>
</gene>
<organism evidence="1 2">
    <name type="scientific">Mucor velutinosus</name>
    <dbReference type="NCBI Taxonomy" id="708070"/>
    <lineage>
        <taxon>Eukaryota</taxon>
        <taxon>Fungi</taxon>
        <taxon>Fungi incertae sedis</taxon>
        <taxon>Mucoromycota</taxon>
        <taxon>Mucoromycotina</taxon>
        <taxon>Mucoromycetes</taxon>
        <taxon>Mucorales</taxon>
        <taxon>Mucorineae</taxon>
        <taxon>Mucoraceae</taxon>
        <taxon>Mucor</taxon>
    </lineage>
</organism>
<reference evidence="1 2" key="1">
    <citation type="submission" date="2022-11" db="EMBL/GenBank/DDBJ databases">
        <title>Mucor velutinosus strain NIH1002 WGS.</title>
        <authorList>
            <person name="Subramanian P."/>
            <person name="Mullikin J.C."/>
            <person name="Segre J.A."/>
            <person name="Zelazny A.M."/>
        </authorList>
    </citation>
    <scope>NUCLEOTIDE SEQUENCE [LARGE SCALE GENOMIC DNA]</scope>
    <source>
        <strain evidence="1 2">NIH1002</strain>
    </source>
</reference>
<dbReference type="RefSeq" id="XP_064680938.1">
    <property type="nucleotide sequence ID" value="XM_064821252.1"/>
</dbReference>
<name>A0AAN7DCA7_9FUNG</name>
<evidence type="ECO:0000313" key="2">
    <source>
        <dbReference type="Proteomes" id="UP001304243"/>
    </source>
</evidence>
<accession>A0AAN7DCA7</accession>
<keyword evidence="2" id="KW-1185">Reference proteome</keyword>
<proteinExistence type="predicted"/>
<dbReference type="AlphaFoldDB" id="A0AAN7DCA7"/>